<dbReference type="AlphaFoldDB" id="A0A7Z2ZSQ4"/>
<protein>
    <submittedName>
        <fullName evidence="1">Uncharacterized protein</fullName>
    </submittedName>
</protein>
<evidence type="ECO:0000313" key="2">
    <source>
        <dbReference type="Proteomes" id="UP000502415"/>
    </source>
</evidence>
<name>A0A7Z2ZSQ4_9BURK</name>
<dbReference type="Proteomes" id="UP000502415">
    <property type="component" value="Chromosome"/>
</dbReference>
<sequence>MSAALKQDTSAISTLAGAPEDVRRKLEKLDVEQVVALGFAPASARETEAITETMANVVHIVRRLVETQRRESLEMIVEALVPKTPPTPNELKEAAMLARARTAVIGSGDWLTAAQVADMAQFSASNPSAQPNKWKRDGAIFAIRHHGIDYFPAYALDAHTGYRPRKAMADILKAFGAAKDGWGLAYWFMSDNGYLGGKRPKDVLAADPQRVLAAARDELEGPLHG</sequence>
<keyword evidence="2" id="KW-1185">Reference proteome</keyword>
<proteinExistence type="predicted"/>
<evidence type="ECO:0000313" key="1">
    <source>
        <dbReference type="EMBL" id="QJD99201.1"/>
    </source>
</evidence>
<gene>
    <name evidence="1" type="ORF">HH212_03415</name>
</gene>
<reference evidence="1 2" key="1">
    <citation type="submission" date="2020-04" db="EMBL/GenBank/DDBJ databases">
        <title>Genome sequencing of novel species.</title>
        <authorList>
            <person name="Heo J."/>
            <person name="Kim S.-J."/>
            <person name="Kim J.-S."/>
            <person name="Hong S.-B."/>
            <person name="Kwon S.-W."/>
        </authorList>
    </citation>
    <scope>NUCLEOTIDE SEQUENCE [LARGE SCALE GENOMIC DNA]</scope>
    <source>
        <strain evidence="1 2">GN2-R2</strain>
    </source>
</reference>
<dbReference type="RefSeq" id="WP_169434098.1">
    <property type="nucleotide sequence ID" value="NZ_CP051685.1"/>
</dbReference>
<organism evidence="1 2">
    <name type="scientific">Massilia forsythiae</name>
    <dbReference type="NCBI Taxonomy" id="2728020"/>
    <lineage>
        <taxon>Bacteria</taxon>
        <taxon>Pseudomonadati</taxon>
        <taxon>Pseudomonadota</taxon>
        <taxon>Betaproteobacteria</taxon>
        <taxon>Burkholderiales</taxon>
        <taxon>Oxalobacteraceae</taxon>
        <taxon>Telluria group</taxon>
        <taxon>Massilia</taxon>
    </lineage>
</organism>
<dbReference type="EMBL" id="CP051685">
    <property type="protein sequence ID" value="QJD99201.1"/>
    <property type="molecule type" value="Genomic_DNA"/>
</dbReference>
<dbReference type="KEGG" id="mfy:HH212_03415"/>
<accession>A0A7Z2ZSQ4</accession>